<sequence>MPQQRDRDRAVRRHDSDVPRPLIAQSLQQAVGVAIVFGSSVPVAMVSPDTAEYCWLLAVPVRFCLARHHTRRHKHAAWTAS</sequence>
<evidence type="ECO:0000313" key="1">
    <source>
        <dbReference type="EMBL" id="NIY65875.1"/>
    </source>
</evidence>
<proteinExistence type="predicted"/>
<name>A0A7X5X4S5_STRMQ</name>
<reference evidence="1 2" key="1">
    <citation type="submission" date="2020-02" db="EMBL/GenBank/DDBJ databases">
        <title>Streptomyces malaysiensis DSM14702 (JHCC583434, PFL_A843) Genome sequencing and assembly.</title>
        <authorList>
            <person name="Samborskyy M."/>
        </authorList>
    </citation>
    <scope>NUCLEOTIDE SEQUENCE [LARGE SCALE GENOMIC DNA]</scope>
    <source>
        <strain evidence="1 2">DSM 14702</strain>
    </source>
</reference>
<gene>
    <name evidence="1" type="ORF">SMALB_3884</name>
</gene>
<protein>
    <submittedName>
        <fullName evidence="1">Uncharacterized protein</fullName>
    </submittedName>
</protein>
<accession>A0A7X5X4S5</accession>
<dbReference type="EMBL" id="JAALLH010000001">
    <property type="protein sequence ID" value="NIY65875.1"/>
    <property type="molecule type" value="Genomic_DNA"/>
</dbReference>
<comment type="caution">
    <text evidence="1">The sequence shown here is derived from an EMBL/GenBank/DDBJ whole genome shotgun (WGS) entry which is preliminary data.</text>
</comment>
<dbReference type="Proteomes" id="UP000536624">
    <property type="component" value="Unassembled WGS sequence"/>
</dbReference>
<organism evidence="1 2">
    <name type="scientific">Streptomyces malaysiensis</name>
    <dbReference type="NCBI Taxonomy" id="92644"/>
    <lineage>
        <taxon>Bacteria</taxon>
        <taxon>Bacillati</taxon>
        <taxon>Actinomycetota</taxon>
        <taxon>Actinomycetes</taxon>
        <taxon>Kitasatosporales</taxon>
        <taxon>Streptomycetaceae</taxon>
        <taxon>Streptomyces</taxon>
        <taxon>Streptomyces violaceusniger group</taxon>
    </lineage>
</organism>
<evidence type="ECO:0000313" key="2">
    <source>
        <dbReference type="Proteomes" id="UP000536624"/>
    </source>
</evidence>
<dbReference type="AlphaFoldDB" id="A0A7X5X4S5"/>